<organism evidence="14 15">
    <name type="scientific">Erwinia typographi</name>
    <dbReference type="NCBI Taxonomy" id="371042"/>
    <lineage>
        <taxon>Bacteria</taxon>
        <taxon>Pseudomonadati</taxon>
        <taxon>Pseudomonadota</taxon>
        <taxon>Gammaproteobacteria</taxon>
        <taxon>Enterobacterales</taxon>
        <taxon>Erwiniaceae</taxon>
        <taxon>Erwinia</taxon>
    </lineage>
</organism>
<dbReference type="NCBIfam" id="TIGR00745">
    <property type="entry name" value="apbA_panE"/>
    <property type="match status" value="1"/>
</dbReference>
<dbReference type="SUPFAM" id="SSF48179">
    <property type="entry name" value="6-phosphogluconate dehydrogenase C-terminal domain-like"/>
    <property type="match status" value="1"/>
</dbReference>
<evidence type="ECO:0000256" key="10">
    <source>
        <dbReference type="ARBA" id="ARBA00048793"/>
    </source>
</evidence>
<dbReference type="EMBL" id="JRUQ01000042">
    <property type="protein sequence ID" value="KGT91886.1"/>
    <property type="molecule type" value="Genomic_DNA"/>
</dbReference>
<dbReference type="InterPro" id="IPR013752">
    <property type="entry name" value="KPA_reductase"/>
</dbReference>
<dbReference type="Gene3D" id="1.10.1040.10">
    <property type="entry name" value="N-(1-d-carboxylethyl)-l-norvaline Dehydrogenase, domain 2"/>
    <property type="match status" value="1"/>
</dbReference>
<sequence>MRIAIFGAGAVGGTLAALLARAGFEVSVVARGQHLAAIQLNGLRFQTPDEEFVVNVIASDDASQLGQQDLVICTLKAYSLPAAATSLASLLGEDTPVVFAQNGIPWWYFDNDESSEYQSLRESIGLQRVIGCVVQCPATVIRPGVIRLSQNHLKFFLGERTDVLTPRLQKIKTELEATLPITLTTEIRTEIWNKLRINVASSLLTTLTHSYTSDVLKIPALKTQFLQLLAETRAVAAGYGVNIDQADEHLLARFYRQKHAPSMLQDLLAHRPMEIDVQLQRLQTLARKAQVATPLLDILLPLLQQRVLATAEVR</sequence>
<dbReference type="InterPro" id="IPR003710">
    <property type="entry name" value="ApbA"/>
</dbReference>
<keyword evidence="8 11" id="KW-0560">Oxidoreductase</keyword>
<feature type="domain" description="Ketopantoate reductase N-terminal" evidence="12">
    <location>
        <begin position="3"/>
        <end position="158"/>
    </location>
</feature>
<evidence type="ECO:0000256" key="2">
    <source>
        <dbReference type="ARBA" id="ARBA00004994"/>
    </source>
</evidence>
<evidence type="ECO:0000313" key="14">
    <source>
        <dbReference type="EMBL" id="KGT91886.1"/>
    </source>
</evidence>
<accession>A0A0A3Z2M9</accession>
<proteinExistence type="inferred from homology"/>
<dbReference type="Proteomes" id="UP000030351">
    <property type="component" value="Unassembled WGS sequence"/>
</dbReference>
<evidence type="ECO:0000256" key="8">
    <source>
        <dbReference type="ARBA" id="ARBA00023002"/>
    </source>
</evidence>
<evidence type="ECO:0000256" key="1">
    <source>
        <dbReference type="ARBA" id="ARBA00002919"/>
    </source>
</evidence>
<comment type="pathway">
    <text evidence="2 11">Cofactor biosynthesis; (R)-pantothenate biosynthesis; (R)-pantoate from 3-methyl-2-oxobutanoate: step 2/2.</text>
</comment>
<comment type="caution">
    <text evidence="14">The sequence shown here is derived from an EMBL/GenBank/DDBJ whole genome shotgun (WGS) entry which is preliminary data.</text>
</comment>
<dbReference type="SUPFAM" id="SSF51735">
    <property type="entry name" value="NAD(P)-binding Rossmann-fold domains"/>
    <property type="match status" value="1"/>
</dbReference>
<dbReference type="PANTHER" id="PTHR21708">
    <property type="entry name" value="PROBABLE 2-DEHYDROPANTOATE 2-REDUCTASE"/>
    <property type="match status" value="1"/>
</dbReference>
<dbReference type="EC" id="1.1.1.169" evidence="4 11"/>
<name>A0A0A3Z2M9_9GAMM</name>
<dbReference type="InterPro" id="IPR051402">
    <property type="entry name" value="KPR-Related"/>
</dbReference>
<evidence type="ECO:0000256" key="9">
    <source>
        <dbReference type="ARBA" id="ARBA00032024"/>
    </source>
</evidence>
<evidence type="ECO:0000259" key="13">
    <source>
        <dbReference type="Pfam" id="PF08546"/>
    </source>
</evidence>
<dbReference type="UniPathway" id="UPA00028">
    <property type="reaction ID" value="UER00004"/>
</dbReference>
<dbReference type="FunFam" id="1.10.1040.10:FF:000017">
    <property type="entry name" value="2-dehydropantoate 2-reductase"/>
    <property type="match status" value="1"/>
</dbReference>
<evidence type="ECO:0000259" key="12">
    <source>
        <dbReference type="Pfam" id="PF02558"/>
    </source>
</evidence>
<evidence type="ECO:0000256" key="4">
    <source>
        <dbReference type="ARBA" id="ARBA00013014"/>
    </source>
</evidence>
<evidence type="ECO:0000313" key="15">
    <source>
        <dbReference type="Proteomes" id="UP000030351"/>
    </source>
</evidence>
<dbReference type="InterPro" id="IPR013328">
    <property type="entry name" value="6PGD_dom2"/>
</dbReference>
<dbReference type="GO" id="GO:0008677">
    <property type="term" value="F:2-dehydropantoate 2-reductase activity"/>
    <property type="evidence" value="ECO:0007669"/>
    <property type="project" value="UniProtKB-EC"/>
</dbReference>
<dbReference type="RefSeq" id="WP_034894564.1">
    <property type="nucleotide sequence ID" value="NZ_JRUQ01000042.1"/>
</dbReference>
<dbReference type="PANTHER" id="PTHR21708:SF45">
    <property type="entry name" value="2-DEHYDROPANTOATE 2-REDUCTASE"/>
    <property type="match status" value="1"/>
</dbReference>
<feature type="domain" description="Ketopantoate reductase C-terminal" evidence="13">
    <location>
        <begin position="187"/>
        <end position="305"/>
    </location>
</feature>
<reference evidence="14 15" key="1">
    <citation type="submission" date="2014-10" db="EMBL/GenBank/DDBJ databases">
        <title>Genome sequence of Erwinia typographi M043b.</title>
        <authorList>
            <person name="Chan K.-G."/>
            <person name="Tan W.-S."/>
        </authorList>
    </citation>
    <scope>NUCLEOTIDE SEQUENCE [LARGE SCALE GENOMIC DNA]</scope>
    <source>
        <strain evidence="14 15">M043b</strain>
    </source>
</reference>
<dbReference type="Pfam" id="PF02558">
    <property type="entry name" value="ApbA"/>
    <property type="match status" value="1"/>
</dbReference>
<dbReference type="FunFam" id="3.40.50.720:FF:000307">
    <property type="entry name" value="2-dehydropantoate 2-reductase"/>
    <property type="match status" value="1"/>
</dbReference>
<dbReference type="STRING" id="371042.NG99_15040"/>
<dbReference type="Pfam" id="PF08546">
    <property type="entry name" value="ApbA_C"/>
    <property type="match status" value="1"/>
</dbReference>
<dbReference type="Gene3D" id="3.40.50.720">
    <property type="entry name" value="NAD(P)-binding Rossmann-like Domain"/>
    <property type="match status" value="1"/>
</dbReference>
<protein>
    <recommendedName>
        <fullName evidence="5 11">2-dehydropantoate 2-reductase</fullName>
        <ecNumber evidence="4 11">1.1.1.169</ecNumber>
    </recommendedName>
    <alternativeName>
        <fullName evidence="9 11">Ketopantoate reductase</fullName>
    </alternativeName>
</protein>
<keyword evidence="15" id="KW-1185">Reference proteome</keyword>
<evidence type="ECO:0000256" key="7">
    <source>
        <dbReference type="ARBA" id="ARBA00022857"/>
    </source>
</evidence>
<dbReference type="InterPro" id="IPR013332">
    <property type="entry name" value="KPR_N"/>
</dbReference>
<keyword evidence="6 11" id="KW-0566">Pantothenate biosynthesis</keyword>
<evidence type="ECO:0000256" key="3">
    <source>
        <dbReference type="ARBA" id="ARBA00007870"/>
    </source>
</evidence>
<dbReference type="AlphaFoldDB" id="A0A0A3Z2M9"/>
<dbReference type="InterPro" id="IPR008927">
    <property type="entry name" value="6-PGluconate_DH-like_C_sf"/>
</dbReference>
<dbReference type="eggNOG" id="COG1893">
    <property type="taxonomic scope" value="Bacteria"/>
</dbReference>
<dbReference type="InterPro" id="IPR036291">
    <property type="entry name" value="NAD(P)-bd_dom_sf"/>
</dbReference>
<dbReference type="NCBIfam" id="NF005089">
    <property type="entry name" value="PRK06522.1-4"/>
    <property type="match status" value="1"/>
</dbReference>
<comment type="function">
    <text evidence="1 11">Catalyzes the NADPH-dependent reduction of ketopantoate into pantoic acid.</text>
</comment>
<dbReference type="OrthoDB" id="9796561at2"/>
<gene>
    <name evidence="14" type="ORF">NG99_15040</name>
</gene>
<evidence type="ECO:0000256" key="11">
    <source>
        <dbReference type="RuleBase" id="RU362068"/>
    </source>
</evidence>
<comment type="catalytic activity">
    <reaction evidence="10 11">
        <text>(R)-pantoate + NADP(+) = 2-dehydropantoate + NADPH + H(+)</text>
        <dbReference type="Rhea" id="RHEA:16233"/>
        <dbReference type="ChEBI" id="CHEBI:11561"/>
        <dbReference type="ChEBI" id="CHEBI:15378"/>
        <dbReference type="ChEBI" id="CHEBI:15980"/>
        <dbReference type="ChEBI" id="CHEBI:57783"/>
        <dbReference type="ChEBI" id="CHEBI:58349"/>
        <dbReference type="EC" id="1.1.1.169"/>
    </reaction>
</comment>
<comment type="similarity">
    <text evidence="3 11">Belongs to the ketopantoate reductase family.</text>
</comment>
<dbReference type="GO" id="GO:0005737">
    <property type="term" value="C:cytoplasm"/>
    <property type="evidence" value="ECO:0007669"/>
    <property type="project" value="TreeGrafter"/>
</dbReference>
<evidence type="ECO:0000256" key="6">
    <source>
        <dbReference type="ARBA" id="ARBA00022655"/>
    </source>
</evidence>
<keyword evidence="7 11" id="KW-0521">NADP</keyword>
<evidence type="ECO:0000256" key="5">
    <source>
        <dbReference type="ARBA" id="ARBA00019465"/>
    </source>
</evidence>
<dbReference type="GO" id="GO:0015940">
    <property type="term" value="P:pantothenate biosynthetic process"/>
    <property type="evidence" value="ECO:0007669"/>
    <property type="project" value="UniProtKB-UniPathway"/>
</dbReference>